<dbReference type="PANTHER" id="PTHR46890:SF48">
    <property type="entry name" value="RNA-DIRECTED DNA POLYMERASE"/>
    <property type="match status" value="1"/>
</dbReference>
<accession>A0A8R7R9Q2</accession>
<dbReference type="AlphaFoldDB" id="A0A8R7R9Q2"/>
<reference evidence="3" key="1">
    <citation type="journal article" date="2013" name="Nature">
        <title>Draft genome of the wheat A-genome progenitor Triticum urartu.</title>
        <authorList>
            <person name="Ling H.Q."/>
            <person name="Zhao S."/>
            <person name="Liu D."/>
            <person name="Wang J."/>
            <person name="Sun H."/>
            <person name="Zhang C."/>
            <person name="Fan H."/>
            <person name="Li D."/>
            <person name="Dong L."/>
            <person name="Tao Y."/>
            <person name="Gao C."/>
            <person name="Wu H."/>
            <person name="Li Y."/>
            <person name="Cui Y."/>
            <person name="Guo X."/>
            <person name="Zheng S."/>
            <person name="Wang B."/>
            <person name="Yu K."/>
            <person name="Liang Q."/>
            <person name="Yang W."/>
            <person name="Lou X."/>
            <person name="Chen J."/>
            <person name="Feng M."/>
            <person name="Jian J."/>
            <person name="Zhang X."/>
            <person name="Luo G."/>
            <person name="Jiang Y."/>
            <person name="Liu J."/>
            <person name="Wang Z."/>
            <person name="Sha Y."/>
            <person name="Zhang B."/>
            <person name="Wu H."/>
            <person name="Tang D."/>
            <person name="Shen Q."/>
            <person name="Xue P."/>
            <person name="Zou S."/>
            <person name="Wang X."/>
            <person name="Liu X."/>
            <person name="Wang F."/>
            <person name="Yang Y."/>
            <person name="An X."/>
            <person name="Dong Z."/>
            <person name="Zhang K."/>
            <person name="Zhang X."/>
            <person name="Luo M.C."/>
            <person name="Dvorak J."/>
            <person name="Tong Y."/>
            <person name="Wang J."/>
            <person name="Yang H."/>
            <person name="Li Z."/>
            <person name="Wang D."/>
            <person name="Zhang A."/>
            <person name="Wang J."/>
        </authorList>
    </citation>
    <scope>NUCLEOTIDE SEQUENCE</scope>
    <source>
        <strain evidence="3">cv. G1812</strain>
    </source>
</reference>
<name>A0A8R7R9Q2_TRIUA</name>
<dbReference type="PANTHER" id="PTHR46890">
    <property type="entry name" value="NON-LTR RETROLELEMENT REVERSE TRANSCRIPTASE-LIKE PROTEIN-RELATED"/>
    <property type="match status" value="1"/>
</dbReference>
<dbReference type="Proteomes" id="UP000015106">
    <property type="component" value="Unassembled WGS sequence"/>
</dbReference>
<dbReference type="InterPro" id="IPR052343">
    <property type="entry name" value="Retrotransposon-Effector_Assoc"/>
</dbReference>
<evidence type="ECO:0000259" key="1">
    <source>
        <dbReference type="Pfam" id="PF00078"/>
    </source>
</evidence>
<sequence length="109" mass="12681">MITDNIITAYECLHFMKRNKAKKNQSCALNLDMMKAYDRVEWSYLRAVMLKLGFNARWVDIVMSLVTMVKFSMMFNGKKLQQFEPSRGIRQGDPISPYLFLIEAEGLSC</sequence>
<organism evidence="2 3">
    <name type="scientific">Triticum urartu</name>
    <name type="common">Red wild einkorn</name>
    <name type="synonym">Crithodium urartu</name>
    <dbReference type="NCBI Taxonomy" id="4572"/>
    <lineage>
        <taxon>Eukaryota</taxon>
        <taxon>Viridiplantae</taxon>
        <taxon>Streptophyta</taxon>
        <taxon>Embryophyta</taxon>
        <taxon>Tracheophyta</taxon>
        <taxon>Spermatophyta</taxon>
        <taxon>Magnoliopsida</taxon>
        <taxon>Liliopsida</taxon>
        <taxon>Poales</taxon>
        <taxon>Poaceae</taxon>
        <taxon>BOP clade</taxon>
        <taxon>Pooideae</taxon>
        <taxon>Triticodae</taxon>
        <taxon>Triticeae</taxon>
        <taxon>Triticinae</taxon>
        <taxon>Triticum</taxon>
    </lineage>
</organism>
<proteinExistence type="predicted"/>
<evidence type="ECO:0000313" key="2">
    <source>
        <dbReference type="EnsemblPlants" id="TuG1812S0000220100.01.T01.s_cds7573"/>
    </source>
</evidence>
<keyword evidence="3" id="KW-1185">Reference proteome</keyword>
<reference evidence="2" key="2">
    <citation type="submission" date="2022-06" db="UniProtKB">
        <authorList>
            <consortium name="EnsemblPlants"/>
        </authorList>
    </citation>
    <scope>IDENTIFICATION</scope>
</reference>
<dbReference type="EnsemblPlants" id="TuG1812S0000220100.01.T01">
    <property type="protein sequence ID" value="TuG1812S0000220100.01.T01.s_cds7573"/>
    <property type="gene ID" value="TuG1812S0000220100.01"/>
</dbReference>
<dbReference type="Gramene" id="TuG1812S0000220100.01.T01">
    <property type="protein sequence ID" value="TuG1812S0000220100.01.T01.s_cds7573"/>
    <property type="gene ID" value="TuG1812S0000220100.01"/>
</dbReference>
<dbReference type="Pfam" id="PF00078">
    <property type="entry name" value="RVT_1"/>
    <property type="match status" value="1"/>
</dbReference>
<feature type="domain" description="Reverse transcriptase" evidence="1">
    <location>
        <begin position="16"/>
        <end position="102"/>
    </location>
</feature>
<protein>
    <recommendedName>
        <fullName evidence="1">Reverse transcriptase domain-containing protein</fullName>
    </recommendedName>
</protein>
<evidence type="ECO:0000313" key="3">
    <source>
        <dbReference type="Proteomes" id="UP000015106"/>
    </source>
</evidence>
<dbReference type="InterPro" id="IPR000477">
    <property type="entry name" value="RT_dom"/>
</dbReference>